<proteinExistence type="predicted"/>
<dbReference type="GO" id="GO:0016757">
    <property type="term" value="F:glycosyltransferase activity"/>
    <property type="evidence" value="ECO:0007669"/>
    <property type="project" value="UniProtKB-KW"/>
</dbReference>
<dbReference type="InterPro" id="IPR043426">
    <property type="entry name" value="MltB-like"/>
</dbReference>
<feature type="region of interest" description="Disordered" evidence="1">
    <location>
        <begin position="43"/>
        <end position="65"/>
    </location>
</feature>
<dbReference type="Gene3D" id="1.10.530.10">
    <property type="match status" value="1"/>
</dbReference>
<organism evidence="3 4">
    <name type="scientific">Pseudonocardia alaniniphila</name>
    <dbReference type="NCBI Taxonomy" id="75291"/>
    <lineage>
        <taxon>Bacteria</taxon>
        <taxon>Bacillati</taxon>
        <taxon>Actinomycetota</taxon>
        <taxon>Actinomycetes</taxon>
        <taxon>Pseudonocardiales</taxon>
        <taxon>Pseudonocardiaceae</taxon>
        <taxon>Pseudonocardia</taxon>
    </lineage>
</organism>
<accession>A0ABS9THJ7</accession>
<name>A0ABS9THJ7_9PSEU</name>
<keyword evidence="4" id="KW-1185">Reference proteome</keyword>
<dbReference type="SUPFAM" id="SSF53955">
    <property type="entry name" value="Lysozyme-like"/>
    <property type="match status" value="1"/>
</dbReference>
<feature type="domain" description="Transglycosylase SLT" evidence="2">
    <location>
        <begin position="175"/>
        <end position="220"/>
    </location>
</feature>
<dbReference type="PANTHER" id="PTHR30163">
    <property type="entry name" value="MEMBRANE-BOUND LYTIC MUREIN TRANSGLYCOSYLASE B"/>
    <property type="match status" value="1"/>
</dbReference>
<evidence type="ECO:0000313" key="3">
    <source>
        <dbReference type="EMBL" id="MCH6168024.1"/>
    </source>
</evidence>
<sequence length="259" mass="26851">MAVRKAPRAPRRRSAAIVIAFVLAGVGLVAVVLTGIAAIDDDGQGARRGDGLRPADVGQGTPVPQPPALAAGLDLAAWSSHTAARSGVPARALRAYAEAEMEERAKTPACRLSWTTLAAIGRVESDHGQLGRANLDPDGMSRPAIIGVPLDGSQGVREIRDTDGGRLDGDTTYDRAVGPMQFLPTTWDRYGADGNGDGVRDPFQIDDAAAGAAAYLCAGGRDTASGAGWWAGVMTYNRSVSYARLVWAAADRYAGAVAP</sequence>
<dbReference type="Pfam" id="PF13406">
    <property type="entry name" value="SLT_2"/>
    <property type="match status" value="1"/>
</dbReference>
<protein>
    <submittedName>
        <fullName evidence="3">Lytic murein transglycosylase</fullName>
        <ecNumber evidence="3">2.4.-.-</ecNumber>
    </submittedName>
</protein>
<gene>
    <name evidence="3" type="ORF">MMF94_20235</name>
</gene>
<dbReference type="InterPro" id="IPR031304">
    <property type="entry name" value="SLT_2"/>
</dbReference>
<reference evidence="3 4" key="1">
    <citation type="submission" date="2022-03" db="EMBL/GenBank/DDBJ databases">
        <title>Pseudonocardia alaer sp. nov., a novel actinomycete isolated from reed forest soil.</title>
        <authorList>
            <person name="Wang L."/>
        </authorList>
    </citation>
    <scope>NUCLEOTIDE SEQUENCE [LARGE SCALE GENOMIC DNA]</scope>
    <source>
        <strain evidence="3 4">Y-16303</strain>
    </source>
</reference>
<dbReference type="RefSeq" id="WP_241038680.1">
    <property type="nucleotide sequence ID" value="NZ_BAAAJF010000001.1"/>
</dbReference>
<feature type="compositionally biased region" description="Basic and acidic residues" evidence="1">
    <location>
        <begin position="44"/>
        <end position="53"/>
    </location>
</feature>
<dbReference type="Proteomes" id="UP001299970">
    <property type="component" value="Unassembled WGS sequence"/>
</dbReference>
<keyword evidence="3" id="KW-0808">Transferase</keyword>
<dbReference type="EMBL" id="JAKXMK010000017">
    <property type="protein sequence ID" value="MCH6168024.1"/>
    <property type="molecule type" value="Genomic_DNA"/>
</dbReference>
<comment type="caution">
    <text evidence="3">The sequence shown here is derived from an EMBL/GenBank/DDBJ whole genome shotgun (WGS) entry which is preliminary data.</text>
</comment>
<evidence type="ECO:0000259" key="2">
    <source>
        <dbReference type="Pfam" id="PF13406"/>
    </source>
</evidence>
<evidence type="ECO:0000256" key="1">
    <source>
        <dbReference type="SAM" id="MobiDB-lite"/>
    </source>
</evidence>
<dbReference type="EC" id="2.4.-.-" evidence="3"/>
<evidence type="ECO:0000313" key="4">
    <source>
        <dbReference type="Proteomes" id="UP001299970"/>
    </source>
</evidence>
<keyword evidence="3" id="KW-0328">Glycosyltransferase</keyword>
<dbReference type="InterPro" id="IPR023346">
    <property type="entry name" value="Lysozyme-like_dom_sf"/>
</dbReference>
<dbReference type="PANTHER" id="PTHR30163:SF8">
    <property type="entry name" value="LYTIC MUREIN TRANSGLYCOSYLASE"/>
    <property type="match status" value="1"/>
</dbReference>